<feature type="region of interest" description="Disordered" evidence="1">
    <location>
        <begin position="1"/>
        <end position="54"/>
    </location>
</feature>
<reference evidence="2" key="1">
    <citation type="submission" date="2021-01" db="EMBL/GenBank/DDBJ databases">
        <authorList>
            <person name="Corre E."/>
            <person name="Pelletier E."/>
            <person name="Niang G."/>
            <person name="Scheremetjew M."/>
            <person name="Finn R."/>
            <person name="Kale V."/>
            <person name="Holt S."/>
            <person name="Cochrane G."/>
            <person name="Meng A."/>
            <person name="Brown T."/>
            <person name="Cohen L."/>
        </authorList>
    </citation>
    <scope>NUCLEOTIDE SEQUENCE</scope>
    <source>
        <strain evidence="2">CCMP2877</strain>
    </source>
</reference>
<dbReference type="EMBL" id="HBGJ01027819">
    <property type="protein sequence ID" value="CAD9259311.1"/>
    <property type="molecule type" value="Transcribed_RNA"/>
</dbReference>
<proteinExistence type="predicted"/>
<feature type="region of interest" description="Disordered" evidence="1">
    <location>
        <begin position="77"/>
        <end position="255"/>
    </location>
</feature>
<dbReference type="AlphaFoldDB" id="A0A7S1XUT3"/>
<name>A0A7S1XUT3_9STRA</name>
<evidence type="ECO:0000313" key="2">
    <source>
        <dbReference type="EMBL" id="CAD9259311.1"/>
    </source>
</evidence>
<feature type="compositionally biased region" description="Basic and acidic residues" evidence="1">
    <location>
        <begin position="77"/>
        <end position="89"/>
    </location>
</feature>
<feature type="compositionally biased region" description="Basic and acidic residues" evidence="1">
    <location>
        <begin position="117"/>
        <end position="135"/>
    </location>
</feature>
<gene>
    <name evidence="2" type="ORF">PPAR1163_LOCUS17685</name>
</gene>
<protein>
    <submittedName>
        <fullName evidence="2">Uncharacterized protein</fullName>
    </submittedName>
</protein>
<organism evidence="2">
    <name type="scientific">Phaeomonas parva</name>
    <dbReference type="NCBI Taxonomy" id="124430"/>
    <lineage>
        <taxon>Eukaryota</taxon>
        <taxon>Sar</taxon>
        <taxon>Stramenopiles</taxon>
        <taxon>Ochrophyta</taxon>
        <taxon>Pinguiophyceae</taxon>
        <taxon>Pinguiochrysidales</taxon>
        <taxon>Pinguiochrysidaceae</taxon>
        <taxon>Phaeomonas</taxon>
    </lineage>
</organism>
<sequence length="255" mass="28919">MEQLLKGGPDMSTPHPTPRPMLGKIGKSATEAPHMTGSARRMPPKLGEGGRGFSMSFKIGQDESVWQEVKPDLKPVCMDEEKKEEEEKVYRRRRLSSRAKKAFSSTHLHGAAWDVIPNKRNDSDDDTAARDAKEAARRRRRSSASSVVSQTTSVSSVGDPHPFTHTHVDRAWEPIPSEHVSMVTMRDDAHEKEMREKMRQRRRGSNQLSHIHYRDIDLEGPQDNGTPRLMETPRDPGYDSHHLKPIDTPRSNYQG</sequence>
<feature type="compositionally biased region" description="Basic residues" evidence="1">
    <location>
        <begin position="90"/>
        <end position="101"/>
    </location>
</feature>
<feature type="compositionally biased region" description="Basic and acidic residues" evidence="1">
    <location>
        <begin position="231"/>
        <end position="247"/>
    </location>
</feature>
<evidence type="ECO:0000256" key="1">
    <source>
        <dbReference type="SAM" id="MobiDB-lite"/>
    </source>
</evidence>
<accession>A0A7S1XUT3</accession>
<feature type="compositionally biased region" description="Basic and acidic residues" evidence="1">
    <location>
        <begin position="185"/>
        <end position="197"/>
    </location>
</feature>
<feature type="compositionally biased region" description="Low complexity" evidence="1">
    <location>
        <begin position="143"/>
        <end position="157"/>
    </location>
</feature>